<sequence length="70" mass="7691">MTAPPGDGQVYGVYTPGYVDATQVPHIAVHPDGTRSEIACASETLELAPAAPRRFPSRCRWDRPGVRRWV</sequence>
<dbReference type="EMBL" id="AP023343">
    <property type="protein sequence ID" value="BCI85895.1"/>
    <property type="molecule type" value="Genomic_DNA"/>
</dbReference>
<keyword evidence="2" id="KW-1185">Reference proteome</keyword>
<evidence type="ECO:0000313" key="1">
    <source>
        <dbReference type="EMBL" id="BCI85895.1"/>
    </source>
</evidence>
<accession>A0A7G1I7X0</accession>
<gene>
    <name evidence="1" type="ORF">NIIDMKKI_11010</name>
</gene>
<dbReference type="Proteomes" id="UP000516380">
    <property type="component" value="Chromosome"/>
</dbReference>
<evidence type="ECO:0000313" key="2">
    <source>
        <dbReference type="Proteomes" id="UP000516380"/>
    </source>
</evidence>
<proteinExistence type="predicted"/>
<organism evidence="1 2">
    <name type="scientific">Mycobacterium kansasii</name>
    <dbReference type="NCBI Taxonomy" id="1768"/>
    <lineage>
        <taxon>Bacteria</taxon>
        <taxon>Bacillati</taxon>
        <taxon>Actinomycetota</taxon>
        <taxon>Actinomycetes</taxon>
        <taxon>Mycobacteriales</taxon>
        <taxon>Mycobacteriaceae</taxon>
        <taxon>Mycobacterium</taxon>
    </lineage>
</organism>
<reference evidence="1 2" key="1">
    <citation type="submission" date="2020-07" db="EMBL/GenBank/DDBJ databases">
        <title>Mycobacterium kansasii (former subtype) with zoonotic potential isolated from diseased indoor pet cat, Japan.</title>
        <authorList>
            <person name="Fukano H."/>
            <person name="Terazono T."/>
            <person name="Hoshino Y."/>
        </authorList>
    </citation>
    <scope>NUCLEOTIDE SEQUENCE [LARGE SCALE GENOMIC DNA]</scope>
    <source>
        <strain evidence="1 2">Kuro-I</strain>
    </source>
</reference>
<name>A0A7G1I7X0_MYCKA</name>
<dbReference type="AlphaFoldDB" id="A0A7G1I7X0"/>
<protein>
    <submittedName>
        <fullName evidence="1">Uncharacterized protein</fullName>
    </submittedName>
</protein>